<dbReference type="KEGG" id="mfy:HH212_05650"/>
<gene>
    <name evidence="7" type="ORF">HH212_05650</name>
</gene>
<evidence type="ECO:0000256" key="2">
    <source>
        <dbReference type="ARBA" id="ARBA00022723"/>
    </source>
</evidence>
<dbReference type="RefSeq" id="WP_169434503.1">
    <property type="nucleotide sequence ID" value="NZ_CP051685.1"/>
</dbReference>
<evidence type="ECO:0000256" key="4">
    <source>
        <dbReference type="PROSITE-ProRule" id="PRU00433"/>
    </source>
</evidence>
<dbReference type="GO" id="GO:0020037">
    <property type="term" value="F:heme binding"/>
    <property type="evidence" value="ECO:0007669"/>
    <property type="project" value="InterPro"/>
</dbReference>
<evidence type="ECO:0000256" key="5">
    <source>
        <dbReference type="SAM" id="MobiDB-lite"/>
    </source>
</evidence>
<dbReference type="EMBL" id="CP051685">
    <property type="protein sequence ID" value="QJD99568.1"/>
    <property type="molecule type" value="Genomic_DNA"/>
</dbReference>
<evidence type="ECO:0000313" key="7">
    <source>
        <dbReference type="EMBL" id="QJD99568.1"/>
    </source>
</evidence>
<reference evidence="7 8" key="1">
    <citation type="submission" date="2020-04" db="EMBL/GenBank/DDBJ databases">
        <title>Genome sequencing of novel species.</title>
        <authorList>
            <person name="Heo J."/>
            <person name="Kim S.-J."/>
            <person name="Kim J.-S."/>
            <person name="Hong S.-B."/>
            <person name="Kwon S.-W."/>
        </authorList>
    </citation>
    <scope>NUCLEOTIDE SEQUENCE [LARGE SCALE GENOMIC DNA]</scope>
    <source>
        <strain evidence="7 8">GN2-R2</strain>
    </source>
</reference>
<dbReference type="GO" id="GO:0046872">
    <property type="term" value="F:metal ion binding"/>
    <property type="evidence" value="ECO:0007669"/>
    <property type="project" value="UniProtKB-KW"/>
</dbReference>
<dbReference type="SUPFAM" id="SSF46626">
    <property type="entry name" value="Cytochrome c"/>
    <property type="match status" value="1"/>
</dbReference>
<dbReference type="InterPro" id="IPR009056">
    <property type="entry name" value="Cyt_c-like_dom"/>
</dbReference>
<evidence type="ECO:0000259" key="6">
    <source>
        <dbReference type="PROSITE" id="PS51007"/>
    </source>
</evidence>
<dbReference type="Proteomes" id="UP000502415">
    <property type="component" value="Chromosome"/>
</dbReference>
<keyword evidence="3 4" id="KW-0408">Iron</keyword>
<keyword evidence="2 4" id="KW-0479">Metal-binding</keyword>
<dbReference type="Gene3D" id="1.10.760.10">
    <property type="entry name" value="Cytochrome c-like domain"/>
    <property type="match status" value="1"/>
</dbReference>
<feature type="region of interest" description="Disordered" evidence="5">
    <location>
        <begin position="181"/>
        <end position="231"/>
    </location>
</feature>
<proteinExistence type="predicted"/>
<dbReference type="AlphaFoldDB" id="A0A7Z2VUT0"/>
<dbReference type="InterPro" id="IPR036909">
    <property type="entry name" value="Cyt_c-like_dom_sf"/>
</dbReference>
<dbReference type="PROSITE" id="PS51007">
    <property type="entry name" value="CYTC"/>
    <property type="match status" value="1"/>
</dbReference>
<evidence type="ECO:0000313" key="8">
    <source>
        <dbReference type="Proteomes" id="UP000502415"/>
    </source>
</evidence>
<sequence>MLSSRTRLVVKTAAFTLLGAGVLGAAAGLVVLRAGWYDISATTQHWQPVYTLLEQGMHYSVRRYARDVAEPDLRQPQQILRGAALYRDNCAQCHGGPGFAQAQHGMSMQPVPGPLVDASSRWRARELYWITRHGIKMSGMPAWDLHLSEAETWAVVAFVAAMPTLDARQYRALTAFAADGAPARRGDARGQAQEQELKRSPQYMKPQPEPRPGLQQESQPAPQRQPPQERK</sequence>
<dbReference type="Pfam" id="PF13442">
    <property type="entry name" value="Cytochrome_CBB3"/>
    <property type="match status" value="1"/>
</dbReference>
<dbReference type="GO" id="GO:0009055">
    <property type="term" value="F:electron transfer activity"/>
    <property type="evidence" value="ECO:0007669"/>
    <property type="project" value="InterPro"/>
</dbReference>
<evidence type="ECO:0000256" key="3">
    <source>
        <dbReference type="ARBA" id="ARBA00023004"/>
    </source>
</evidence>
<name>A0A7Z2VUT0_9BURK</name>
<keyword evidence="1 4" id="KW-0349">Heme</keyword>
<keyword evidence="8" id="KW-1185">Reference proteome</keyword>
<evidence type="ECO:0000256" key="1">
    <source>
        <dbReference type="ARBA" id="ARBA00022617"/>
    </source>
</evidence>
<organism evidence="7 8">
    <name type="scientific">Massilia forsythiae</name>
    <dbReference type="NCBI Taxonomy" id="2728020"/>
    <lineage>
        <taxon>Bacteria</taxon>
        <taxon>Pseudomonadati</taxon>
        <taxon>Pseudomonadota</taxon>
        <taxon>Betaproteobacteria</taxon>
        <taxon>Burkholderiales</taxon>
        <taxon>Oxalobacteraceae</taxon>
        <taxon>Telluria group</taxon>
        <taxon>Massilia</taxon>
    </lineage>
</organism>
<accession>A0A7Z2VUT0</accession>
<feature type="domain" description="Cytochrome c" evidence="6">
    <location>
        <begin position="77"/>
        <end position="163"/>
    </location>
</feature>
<protein>
    <submittedName>
        <fullName evidence="7">Cytochrome c</fullName>
    </submittedName>
</protein>